<feature type="transmembrane region" description="Helical" evidence="1">
    <location>
        <begin position="202"/>
        <end position="224"/>
    </location>
</feature>
<feature type="signal peptide" evidence="2">
    <location>
        <begin position="1"/>
        <end position="27"/>
    </location>
</feature>
<comment type="caution">
    <text evidence="3">The sequence shown here is derived from an EMBL/GenBank/DDBJ whole genome shotgun (WGS) entry which is preliminary data.</text>
</comment>
<dbReference type="PANTHER" id="PTHR41771:SF1">
    <property type="entry name" value="MEMBRANE PROTEIN"/>
    <property type="match status" value="1"/>
</dbReference>
<keyword evidence="1" id="KW-1133">Transmembrane helix</keyword>
<feature type="transmembrane region" description="Helical" evidence="1">
    <location>
        <begin position="344"/>
        <end position="369"/>
    </location>
</feature>
<feature type="chain" id="PRO_5009581260" description="YibE/F family protein" evidence="2">
    <location>
        <begin position="28"/>
        <end position="375"/>
    </location>
</feature>
<dbReference type="Pfam" id="PF07907">
    <property type="entry name" value="YibE_F"/>
    <property type="match status" value="1"/>
</dbReference>
<feature type="transmembrane region" description="Helical" evidence="1">
    <location>
        <begin position="173"/>
        <end position="190"/>
    </location>
</feature>
<keyword evidence="1" id="KW-0472">Membrane</keyword>
<evidence type="ECO:0008006" key="5">
    <source>
        <dbReference type="Google" id="ProtNLM"/>
    </source>
</evidence>
<feature type="transmembrane region" description="Helical" evidence="1">
    <location>
        <begin position="300"/>
        <end position="324"/>
    </location>
</feature>
<name>A0A1G1WQL8_9BACT</name>
<feature type="transmembrane region" description="Helical" evidence="1">
    <location>
        <begin position="147"/>
        <end position="167"/>
    </location>
</feature>
<feature type="transmembrane region" description="Helical" evidence="1">
    <location>
        <begin position="244"/>
        <end position="262"/>
    </location>
</feature>
<organism evidence="3 4">
    <name type="scientific">Candidatus Woykebacteria bacterium RIFCSPHIGHO2_02_FULL_43_16b</name>
    <dbReference type="NCBI Taxonomy" id="1802601"/>
    <lineage>
        <taxon>Bacteria</taxon>
        <taxon>Candidatus Woykeibacteriota</taxon>
    </lineage>
</organism>
<dbReference type="PANTHER" id="PTHR41771">
    <property type="entry name" value="MEMBRANE PROTEIN-RELATED"/>
    <property type="match status" value="1"/>
</dbReference>
<sequence length="375" mass="41066">MEKIVKLFSAILVSALLFLSLANPSLAQDTIEAPQEEFIKAKVLSIIDQGERGVAGISRPFQIVQVELLEGPEKNSEIQIEHGVKLTITSNQIVNPNDYVLVLKSTDSESGSSYQIVDKYRLDTVLGLFVFFFILVSLFGRWRGVGSFLGLIISLVIILKFIVPQILAGHDPIVISLIGAMFIVVCNLYLAHGFNRRTTLALMATFLSLGLTMLVSYLFADLAYLSGLGSDEAYSLRFGQSGGINFKGLLLGGMIIGTLGILDDVTTTQTAAVLEIHQANSALHLKDLIRRGMNIGREHIYSLVNTLVLAYAGASLPIFLIIILNPTSQPMWVMLNSEYITEEIVRSLAGSIGLLMAVPISTILTAYMIKRRKFL</sequence>
<protein>
    <recommendedName>
        <fullName evidence="5">YibE/F family protein</fullName>
    </recommendedName>
</protein>
<dbReference type="Proteomes" id="UP000177821">
    <property type="component" value="Unassembled WGS sequence"/>
</dbReference>
<gene>
    <name evidence="3" type="ORF">A3J50_02965</name>
</gene>
<keyword evidence="1" id="KW-0812">Transmembrane</keyword>
<feature type="transmembrane region" description="Helical" evidence="1">
    <location>
        <begin position="120"/>
        <end position="140"/>
    </location>
</feature>
<dbReference type="InterPro" id="IPR012507">
    <property type="entry name" value="YibE_F"/>
</dbReference>
<accession>A0A1G1WQL8</accession>
<reference evidence="3 4" key="1">
    <citation type="journal article" date="2016" name="Nat. Commun.">
        <title>Thousands of microbial genomes shed light on interconnected biogeochemical processes in an aquifer system.</title>
        <authorList>
            <person name="Anantharaman K."/>
            <person name="Brown C.T."/>
            <person name="Hug L.A."/>
            <person name="Sharon I."/>
            <person name="Castelle C.J."/>
            <person name="Probst A.J."/>
            <person name="Thomas B.C."/>
            <person name="Singh A."/>
            <person name="Wilkins M.J."/>
            <person name="Karaoz U."/>
            <person name="Brodie E.L."/>
            <person name="Williams K.H."/>
            <person name="Hubbard S.S."/>
            <person name="Banfield J.F."/>
        </authorList>
    </citation>
    <scope>NUCLEOTIDE SEQUENCE [LARGE SCALE GENOMIC DNA]</scope>
</reference>
<evidence type="ECO:0000256" key="2">
    <source>
        <dbReference type="SAM" id="SignalP"/>
    </source>
</evidence>
<dbReference type="AlphaFoldDB" id="A0A1G1WQL8"/>
<evidence type="ECO:0000313" key="3">
    <source>
        <dbReference type="EMBL" id="OGY30018.1"/>
    </source>
</evidence>
<evidence type="ECO:0000256" key="1">
    <source>
        <dbReference type="SAM" id="Phobius"/>
    </source>
</evidence>
<proteinExistence type="predicted"/>
<dbReference type="EMBL" id="MHCX01000010">
    <property type="protein sequence ID" value="OGY30018.1"/>
    <property type="molecule type" value="Genomic_DNA"/>
</dbReference>
<keyword evidence="2" id="KW-0732">Signal</keyword>
<evidence type="ECO:0000313" key="4">
    <source>
        <dbReference type="Proteomes" id="UP000177821"/>
    </source>
</evidence>